<dbReference type="EMBL" id="JBHUMJ010000020">
    <property type="protein sequence ID" value="MFD2703821.1"/>
    <property type="molecule type" value="Genomic_DNA"/>
</dbReference>
<reference evidence="4" key="1">
    <citation type="journal article" date="2019" name="Int. J. Syst. Evol. Microbiol.">
        <title>The Global Catalogue of Microorganisms (GCM) 10K type strain sequencing project: providing services to taxonomists for standard genome sequencing and annotation.</title>
        <authorList>
            <consortium name="The Broad Institute Genomics Platform"/>
            <consortium name="The Broad Institute Genome Sequencing Center for Infectious Disease"/>
            <person name="Wu L."/>
            <person name="Ma J."/>
        </authorList>
    </citation>
    <scope>NUCLEOTIDE SEQUENCE [LARGE SCALE GENOMIC DNA]</scope>
    <source>
        <strain evidence="4">KCTC 33849</strain>
    </source>
</reference>
<dbReference type="Pfam" id="PF24032">
    <property type="entry name" value="YQBQ"/>
    <property type="match status" value="1"/>
</dbReference>
<dbReference type="Proteomes" id="UP001597540">
    <property type="component" value="Unassembled WGS sequence"/>
</dbReference>
<keyword evidence="4" id="KW-1185">Reference proteome</keyword>
<evidence type="ECO:0000256" key="1">
    <source>
        <dbReference type="SAM" id="Coils"/>
    </source>
</evidence>
<gene>
    <name evidence="3" type="ORF">ACFSVM_25660</name>
</gene>
<proteinExistence type="predicted"/>
<protein>
    <recommendedName>
        <fullName evidence="2">YqbQ/XkdQ domain-containing protein</fullName>
    </recommendedName>
</protein>
<feature type="coiled-coil region" evidence="1">
    <location>
        <begin position="242"/>
        <end position="270"/>
    </location>
</feature>
<evidence type="ECO:0000313" key="4">
    <source>
        <dbReference type="Proteomes" id="UP001597540"/>
    </source>
</evidence>
<dbReference type="SUPFAM" id="SSF69279">
    <property type="entry name" value="Phage tail proteins"/>
    <property type="match status" value="1"/>
</dbReference>
<dbReference type="InterPro" id="IPR056937">
    <property type="entry name" value="YqbQ/XkdQ"/>
</dbReference>
<organism evidence="3 4">
    <name type="scientific">Paenibacillus shunpengii</name>
    <dbReference type="NCBI Taxonomy" id="2054424"/>
    <lineage>
        <taxon>Bacteria</taxon>
        <taxon>Bacillati</taxon>
        <taxon>Bacillota</taxon>
        <taxon>Bacilli</taxon>
        <taxon>Bacillales</taxon>
        <taxon>Paenibacillaceae</taxon>
        <taxon>Paenibacillus</taxon>
    </lineage>
</organism>
<dbReference type="RefSeq" id="WP_379265386.1">
    <property type="nucleotide sequence ID" value="NZ_JBHUMJ010000020.1"/>
</dbReference>
<accession>A0ABW5SVQ4</accession>
<evidence type="ECO:0000259" key="2">
    <source>
        <dbReference type="Pfam" id="PF24032"/>
    </source>
</evidence>
<name>A0ABW5SVQ4_9BACL</name>
<evidence type="ECO:0000313" key="3">
    <source>
        <dbReference type="EMBL" id="MFD2703821.1"/>
    </source>
</evidence>
<keyword evidence="1" id="KW-0175">Coiled coil</keyword>
<sequence length="319" mass="36317">MEIILDNRNGTLWDLSDLFESVKWRTVRRGKPGTVEITMIKPSNYKIGMINRGDVLRIKVDGVNMFYGYVFILKSSEDDTLRITAYDQIRYLLNEDTYVFTKVTAAQMIRKIAQDFKLKIGEIADTGHIIPKHLEDGKPLLDIIEKGLDKTVIANGQIFNLFDDFGSLTLRNAKTMMLDLLIGDESLMFGYDHEASIDSDTYNQIKIVQDNKKKGNRSVFMARDSSNISKWGVLQLFQEADEDATEAQIKETLNQLIKLKNREKQTLKIKALGSLSVRAGCYVQVKIGDLAINQLFLIEECEHHFDGAAHEMTIDLKVI</sequence>
<feature type="domain" description="YqbQ/XkdQ" evidence="2">
    <location>
        <begin position="22"/>
        <end position="317"/>
    </location>
</feature>
<comment type="caution">
    <text evidence="3">The sequence shown here is derived from an EMBL/GenBank/DDBJ whole genome shotgun (WGS) entry which is preliminary data.</text>
</comment>